<gene>
    <name evidence="1" type="ORF">A3H26_02310</name>
</gene>
<evidence type="ECO:0008006" key="3">
    <source>
        <dbReference type="Google" id="ProtNLM"/>
    </source>
</evidence>
<protein>
    <recommendedName>
        <fullName evidence="3">Radical SAM core domain-containing protein</fullName>
    </recommendedName>
</protein>
<reference evidence="1 2" key="1">
    <citation type="journal article" date="2016" name="Nat. Commun.">
        <title>Thousands of microbial genomes shed light on interconnected biogeochemical processes in an aquifer system.</title>
        <authorList>
            <person name="Anantharaman K."/>
            <person name="Brown C.T."/>
            <person name="Hug L.A."/>
            <person name="Sharon I."/>
            <person name="Castelle C.J."/>
            <person name="Probst A.J."/>
            <person name="Thomas B.C."/>
            <person name="Singh A."/>
            <person name="Wilkins M.J."/>
            <person name="Karaoz U."/>
            <person name="Brodie E.L."/>
            <person name="Williams K.H."/>
            <person name="Hubbard S.S."/>
            <person name="Banfield J.F."/>
        </authorList>
    </citation>
    <scope>NUCLEOTIDE SEQUENCE [LARGE SCALE GENOMIC DNA]</scope>
</reference>
<evidence type="ECO:0000313" key="1">
    <source>
        <dbReference type="EMBL" id="OGC56761.1"/>
    </source>
</evidence>
<proteinExistence type="predicted"/>
<dbReference type="InterPro" id="IPR058240">
    <property type="entry name" value="rSAM_sf"/>
</dbReference>
<dbReference type="EMBL" id="MEVN01000030">
    <property type="protein sequence ID" value="OGC56761.1"/>
    <property type="molecule type" value="Genomic_DNA"/>
</dbReference>
<dbReference type="STRING" id="1802630.A3H26_02310"/>
<dbReference type="Proteomes" id="UP000177763">
    <property type="component" value="Unassembled WGS sequence"/>
</dbReference>
<sequence length="272" mass="30442">MFEEHGVVFIIAVGGETTLYRDRLQAIADECRKRWTWFWMVSNLLPNPADPDFDPFSAFDNGYVIASVDGVEKHHDDSRKRKGLYDVVESRLFAAAGAGRTILTTTTVHVGNLDQIEPILSRFKGHGILSTLEFATPINEAANLMFHVVGERREAAIDRIFALKMKWGWQLNVSPLMLELMRTRNVRRWGGPKNCPSVRYAISVTTEGVRKSPCVLAGGAELVPSCSNCGCHVPTLFLGALRFDILTLITAFWFLRRGRKVNTEAMSELATV</sequence>
<organism evidence="1 2">
    <name type="scientific">candidate division WWE3 bacterium RIFCSPLOWO2_12_FULL_36_10</name>
    <dbReference type="NCBI Taxonomy" id="1802630"/>
    <lineage>
        <taxon>Bacteria</taxon>
        <taxon>Katanobacteria</taxon>
    </lineage>
</organism>
<dbReference type="InterPro" id="IPR013785">
    <property type="entry name" value="Aldolase_TIM"/>
</dbReference>
<comment type="caution">
    <text evidence="1">The sequence shown here is derived from an EMBL/GenBank/DDBJ whole genome shotgun (WGS) entry which is preliminary data.</text>
</comment>
<dbReference type="AlphaFoldDB" id="A0A1F4VHT2"/>
<dbReference type="Gene3D" id="3.20.20.70">
    <property type="entry name" value="Aldolase class I"/>
    <property type="match status" value="1"/>
</dbReference>
<evidence type="ECO:0000313" key="2">
    <source>
        <dbReference type="Proteomes" id="UP000177763"/>
    </source>
</evidence>
<dbReference type="SUPFAM" id="SSF102114">
    <property type="entry name" value="Radical SAM enzymes"/>
    <property type="match status" value="1"/>
</dbReference>
<name>A0A1F4VHT2_UNCKA</name>
<accession>A0A1F4VHT2</accession>